<dbReference type="STRING" id="1844.UG56_017710"/>
<feature type="transmembrane region" description="Helical" evidence="1">
    <location>
        <begin position="258"/>
        <end position="279"/>
    </location>
</feature>
<sequence length="479" mass="52300">MTDVRTRELTFDRLSLFTMLWAGQGLIQLLTYEYFPHDALFGLLLVATLAAIVLPRRTPALATMLVLNLAYSWAHLPYQVNHHLLEDCINLILLGALAIAWVRRRQGRADTDLRSATYEAFSGPARGALVVVYVWSGIAKANTDFFDPMVGCAATLLGTALHAEQNSAIVAWLATPAAAATLVTEIGLGLLLAFRRTRFLAIPIGLLFHLSLAMVPIAAVQAFSYAATATYALFLSPEVAAAASDLVGNGLRRLRRHLAVTLAGAAVAVGVLVVAVRLASRAVGSDDAFTYARVGLWFLGLVVLVVVYFRSMLMVVRRDGPRAVAVSDPLFTGSPALWVVTLLVLVNGSLPYLGFKTQTSFTMFSNLWTEDGRTNHWFISPALQIGDYQGGLVEIIETDDPELGEVAEAGHRMTRFEFERALSAKDDISVVCSCYGQIRRIEKVAGEFTDYEPRFSYTPFLGKVMSFRTVPDGKVTCTQ</sequence>
<evidence type="ECO:0000256" key="1">
    <source>
        <dbReference type="SAM" id="Phobius"/>
    </source>
</evidence>
<keyword evidence="1" id="KW-0812">Transmembrane</keyword>
<feature type="transmembrane region" description="Helical" evidence="1">
    <location>
        <begin position="206"/>
        <end position="227"/>
    </location>
</feature>
<keyword evidence="1" id="KW-0472">Membrane</keyword>
<dbReference type="OrthoDB" id="9785438at2"/>
<feature type="transmembrane region" description="Helical" evidence="1">
    <location>
        <begin position="336"/>
        <end position="355"/>
    </location>
</feature>
<accession>A0A1J4N1I5</accession>
<dbReference type="RefSeq" id="WP_045551471.1">
    <property type="nucleotide sequence ID" value="NZ_JZDQ02000025.1"/>
</dbReference>
<comment type="caution">
    <text evidence="2">The sequence shown here is derived from an EMBL/GenBank/DDBJ whole genome shotgun (WGS) entry which is preliminary data.</text>
</comment>
<dbReference type="AlphaFoldDB" id="A0A1J4N1I5"/>
<feature type="transmembrane region" description="Helical" evidence="1">
    <location>
        <begin position="84"/>
        <end position="102"/>
    </location>
</feature>
<proteinExistence type="predicted"/>
<dbReference type="EMBL" id="JZDQ02000025">
    <property type="protein sequence ID" value="OIJ25437.1"/>
    <property type="molecule type" value="Genomic_DNA"/>
</dbReference>
<feature type="transmembrane region" description="Helical" evidence="1">
    <location>
        <begin position="291"/>
        <end position="316"/>
    </location>
</feature>
<keyword evidence="3" id="KW-1185">Reference proteome</keyword>
<evidence type="ECO:0008006" key="4">
    <source>
        <dbReference type="Google" id="ProtNLM"/>
    </source>
</evidence>
<feature type="transmembrane region" description="Helical" evidence="1">
    <location>
        <begin position="169"/>
        <end position="194"/>
    </location>
</feature>
<protein>
    <recommendedName>
        <fullName evidence="4">HTTM domain-containing protein</fullName>
    </recommendedName>
</protein>
<dbReference type="Proteomes" id="UP000033772">
    <property type="component" value="Unassembled WGS sequence"/>
</dbReference>
<reference evidence="2" key="1">
    <citation type="submission" date="2016-10" db="EMBL/GenBank/DDBJ databases">
        <title>Draft Genome Sequence of Nocardioides luteus Strain BAFB, an Alkane-Degrading Bacterium Isolated from JP-7 Polluted Soil.</title>
        <authorList>
            <person name="Brown L."/>
            <person name="Ruiz O.N."/>
            <person name="Gunasekera T."/>
        </authorList>
    </citation>
    <scope>NUCLEOTIDE SEQUENCE [LARGE SCALE GENOMIC DNA]</scope>
    <source>
        <strain evidence="2">BAFB</strain>
    </source>
</reference>
<evidence type="ECO:0000313" key="2">
    <source>
        <dbReference type="EMBL" id="OIJ25437.1"/>
    </source>
</evidence>
<evidence type="ECO:0000313" key="3">
    <source>
        <dbReference type="Proteomes" id="UP000033772"/>
    </source>
</evidence>
<name>A0A1J4N1I5_9ACTN</name>
<keyword evidence="1" id="KW-1133">Transmembrane helix</keyword>
<organism evidence="2 3">
    <name type="scientific">Nocardioides luteus</name>
    <dbReference type="NCBI Taxonomy" id="1844"/>
    <lineage>
        <taxon>Bacteria</taxon>
        <taxon>Bacillati</taxon>
        <taxon>Actinomycetota</taxon>
        <taxon>Actinomycetes</taxon>
        <taxon>Propionibacteriales</taxon>
        <taxon>Nocardioidaceae</taxon>
        <taxon>Nocardioides</taxon>
    </lineage>
</organism>
<gene>
    <name evidence="2" type="ORF">UG56_017710</name>
</gene>